<accession>L1I7H3</accession>
<name>L1I7H3_GUITC</name>
<dbReference type="KEGG" id="gtt:GUITHDRAFT_121620"/>
<dbReference type="Proteomes" id="UP000011087">
    <property type="component" value="Unassembled WGS sequence"/>
</dbReference>
<proteinExistence type="predicted"/>
<dbReference type="HOGENOM" id="CLU_464998_0_0_1"/>
<dbReference type="RefSeq" id="XP_005819178.1">
    <property type="nucleotide sequence ID" value="XM_005819121.1"/>
</dbReference>
<keyword evidence="3" id="KW-1185">Reference proteome</keyword>
<dbReference type="EnsemblProtists" id="EKX32198">
    <property type="protein sequence ID" value="EKX32198"/>
    <property type="gene ID" value="GUITHDRAFT_121620"/>
</dbReference>
<gene>
    <name evidence="1" type="ORF">GUITHDRAFT_121620</name>
</gene>
<organism evidence="1">
    <name type="scientific">Guillardia theta (strain CCMP2712)</name>
    <name type="common">Cryptophyte</name>
    <dbReference type="NCBI Taxonomy" id="905079"/>
    <lineage>
        <taxon>Eukaryota</taxon>
        <taxon>Cryptophyceae</taxon>
        <taxon>Pyrenomonadales</taxon>
        <taxon>Geminigeraceae</taxon>
        <taxon>Guillardia</taxon>
    </lineage>
</organism>
<evidence type="ECO:0000313" key="1">
    <source>
        <dbReference type="EMBL" id="EKX32198.1"/>
    </source>
</evidence>
<sequence length="507" mass="57498">MSATFLNPNNIWREMCNFPSSSSSPDNLILCVNLDDIFCSTETYSSNKAKRSWKNNESKCLNCNLAVITPYSAGFSKAPYYGQGKATPEAQPLSKMVVDDTGRSMSLYSFMRDKNAKYRGPICPELTGSIMEGSSLRFMVTEHTFEFENEKATTQKKLFPDVDVIPAFSTLLVSVRVRNNLKAQDGEMLKITCIEFANRGLNAFLPVLDRLPTSLDHQNQINDRCRQFSSCQNLFSKNGDFFMCPKASESSVFQVDNDHKVIKVFNWHHSNSGEAIEQVDIPFYVVEKQLNFKCMEKARRLLELVSSLGCLALFVGKNKVYTKNGGSDNVPGLSSFRCIPVIRYHKMFGMEHDQENSLISSIANVCNNREHPFTQVLHNGYQVEYDPTANFLLVNTGKRLAYEREGALVSREICFRFDLLVFVDNTVSDMDVCDGNTDTQIYHKSMKLRKYTRIHVDLGPDGEDGRSKLDYICLVMDINSYNVQSNSTALPMKRKSVEEEDDDSFDD</sequence>
<protein>
    <submittedName>
        <fullName evidence="1 2">Uncharacterized protein</fullName>
    </submittedName>
</protein>
<reference evidence="2" key="3">
    <citation type="submission" date="2016-03" db="UniProtKB">
        <authorList>
            <consortium name="EnsemblProtists"/>
        </authorList>
    </citation>
    <scope>IDENTIFICATION</scope>
</reference>
<dbReference type="EMBL" id="JH993205">
    <property type="protein sequence ID" value="EKX32198.1"/>
    <property type="molecule type" value="Genomic_DNA"/>
</dbReference>
<dbReference type="GeneID" id="17288928"/>
<evidence type="ECO:0000313" key="2">
    <source>
        <dbReference type="EnsemblProtists" id="EKX32198"/>
    </source>
</evidence>
<reference evidence="3" key="2">
    <citation type="submission" date="2012-11" db="EMBL/GenBank/DDBJ databases">
        <authorList>
            <person name="Kuo A."/>
            <person name="Curtis B.A."/>
            <person name="Tanifuji G."/>
            <person name="Burki F."/>
            <person name="Gruber A."/>
            <person name="Irimia M."/>
            <person name="Maruyama S."/>
            <person name="Arias M.C."/>
            <person name="Ball S.G."/>
            <person name="Gile G.H."/>
            <person name="Hirakawa Y."/>
            <person name="Hopkins J.F."/>
            <person name="Rensing S.A."/>
            <person name="Schmutz J."/>
            <person name="Symeonidi A."/>
            <person name="Elias M."/>
            <person name="Eveleigh R.J."/>
            <person name="Herman E.K."/>
            <person name="Klute M.J."/>
            <person name="Nakayama T."/>
            <person name="Obornik M."/>
            <person name="Reyes-Prieto A."/>
            <person name="Armbrust E.V."/>
            <person name="Aves S.J."/>
            <person name="Beiko R.G."/>
            <person name="Coutinho P."/>
            <person name="Dacks J.B."/>
            <person name="Durnford D.G."/>
            <person name="Fast N.M."/>
            <person name="Green B.R."/>
            <person name="Grisdale C."/>
            <person name="Hempe F."/>
            <person name="Henrissat B."/>
            <person name="Hoppner M.P."/>
            <person name="Ishida K.-I."/>
            <person name="Kim E."/>
            <person name="Koreny L."/>
            <person name="Kroth P.G."/>
            <person name="Liu Y."/>
            <person name="Malik S.-B."/>
            <person name="Maier U.G."/>
            <person name="McRose D."/>
            <person name="Mock T."/>
            <person name="Neilson J.A."/>
            <person name="Onodera N.T."/>
            <person name="Poole A.M."/>
            <person name="Pritham E.J."/>
            <person name="Richards T.A."/>
            <person name="Rocap G."/>
            <person name="Roy S.W."/>
            <person name="Sarai C."/>
            <person name="Schaack S."/>
            <person name="Shirato S."/>
            <person name="Slamovits C.H."/>
            <person name="Spencer D.F."/>
            <person name="Suzuki S."/>
            <person name="Worden A.Z."/>
            <person name="Zauner S."/>
            <person name="Barry K."/>
            <person name="Bell C."/>
            <person name="Bharti A.K."/>
            <person name="Crow J.A."/>
            <person name="Grimwood J."/>
            <person name="Kramer R."/>
            <person name="Lindquist E."/>
            <person name="Lucas S."/>
            <person name="Salamov A."/>
            <person name="McFadden G.I."/>
            <person name="Lane C.E."/>
            <person name="Keeling P.J."/>
            <person name="Gray M.W."/>
            <person name="Grigoriev I.V."/>
            <person name="Archibald J.M."/>
        </authorList>
    </citation>
    <scope>NUCLEOTIDE SEQUENCE</scope>
    <source>
        <strain evidence="3">CCMP2712</strain>
    </source>
</reference>
<evidence type="ECO:0000313" key="3">
    <source>
        <dbReference type="Proteomes" id="UP000011087"/>
    </source>
</evidence>
<reference evidence="1 3" key="1">
    <citation type="journal article" date="2012" name="Nature">
        <title>Algal genomes reveal evolutionary mosaicism and the fate of nucleomorphs.</title>
        <authorList>
            <consortium name="DOE Joint Genome Institute"/>
            <person name="Curtis B.A."/>
            <person name="Tanifuji G."/>
            <person name="Burki F."/>
            <person name="Gruber A."/>
            <person name="Irimia M."/>
            <person name="Maruyama S."/>
            <person name="Arias M.C."/>
            <person name="Ball S.G."/>
            <person name="Gile G.H."/>
            <person name="Hirakawa Y."/>
            <person name="Hopkins J.F."/>
            <person name="Kuo A."/>
            <person name="Rensing S.A."/>
            <person name="Schmutz J."/>
            <person name="Symeonidi A."/>
            <person name="Elias M."/>
            <person name="Eveleigh R.J."/>
            <person name="Herman E.K."/>
            <person name="Klute M.J."/>
            <person name="Nakayama T."/>
            <person name="Obornik M."/>
            <person name="Reyes-Prieto A."/>
            <person name="Armbrust E.V."/>
            <person name="Aves S.J."/>
            <person name="Beiko R.G."/>
            <person name="Coutinho P."/>
            <person name="Dacks J.B."/>
            <person name="Durnford D.G."/>
            <person name="Fast N.M."/>
            <person name="Green B.R."/>
            <person name="Grisdale C.J."/>
            <person name="Hempel F."/>
            <person name="Henrissat B."/>
            <person name="Hoppner M.P."/>
            <person name="Ishida K."/>
            <person name="Kim E."/>
            <person name="Koreny L."/>
            <person name="Kroth P.G."/>
            <person name="Liu Y."/>
            <person name="Malik S.B."/>
            <person name="Maier U.G."/>
            <person name="McRose D."/>
            <person name="Mock T."/>
            <person name="Neilson J.A."/>
            <person name="Onodera N.T."/>
            <person name="Poole A.M."/>
            <person name="Pritham E.J."/>
            <person name="Richards T.A."/>
            <person name="Rocap G."/>
            <person name="Roy S.W."/>
            <person name="Sarai C."/>
            <person name="Schaack S."/>
            <person name="Shirato S."/>
            <person name="Slamovits C.H."/>
            <person name="Spencer D.F."/>
            <person name="Suzuki S."/>
            <person name="Worden A.Z."/>
            <person name="Zauner S."/>
            <person name="Barry K."/>
            <person name="Bell C."/>
            <person name="Bharti A.K."/>
            <person name="Crow J.A."/>
            <person name="Grimwood J."/>
            <person name="Kramer R."/>
            <person name="Lindquist E."/>
            <person name="Lucas S."/>
            <person name="Salamov A."/>
            <person name="McFadden G.I."/>
            <person name="Lane C.E."/>
            <person name="Keeling P.J."/>
            <person name="Gray M.W."/>
            <person name="Grigoriev I.V."/>
            <person name="Archibald J.M."/>
        </authorList>
    </citation>
    <scope>NUCLEOTIDE SEQUENCE</scope>
    <source>
        <strain evidence="1 3">CCMP2712</strain>
    </source>
</reference>
<dbReference type="PaxDb" id="55529-EKX32198"/>
<dbReference type="AlphaFoldDB" id="L1I7H3"/>